<dbReference type="PIRSF" id="PIRSF006157">
    <property type="entry name" value="Doxgns_DODA"/>
    <property type="match status" value="1"/>
</dbReference>
<reference evidence="7" key="2">
    <citation type="submission" date="2020-09" db="EMBL/GenBank/DDBJ databases">
        <authorList>
            <person name="Sun Q."/>
            <person name="Kim S."/>
        </authorList>
    </citation>
    <scope>NUCLEOTIDE SEQUENCE</scope>
    <source>
        <strain evidence="7">KCTC 42650</strain>
    </source>
</reference>
<feature type="domain" description="Extradiol ring-cleavage dioxygenase class III enzyme subunit B" evidence="6">
    <location>
        <begin position="30"/>
        <end position="261"/>
    </location>
</feature>
<name>A0A8J3GZW6_9RHOB</name>
<evidence type="ECO:0000259" key="6">
    <source>
        <dbReference type="Pfam" id="PF02900"/>
    </source>
</evidence>
<comment type="caution">
    <text evidence="7">The sequence shown here is derived from an EMBL/GenBank/DDBJ whole genome shotgun (WGS) entry which is preliminary data.</text>
</comment>
<dbReference type="PANTHER" id="PTHR30096">
    <property type="entry name" value="4,5-DOPA DIOXYGENASE EXTRADIOL-LIKE PROTEIN"/>
    <property type="match status" value="1"/>
</dbReference>
<comment type="cofactor">
    <cofactor evidence="1">
        <name>Zn(2+)</name>
        <dbReference type="ChEBI" id="CHEBI:29105"/>
    </cofactor>
</comment>
<organism evidence="7 8">
    <name type="scientific">Seohaeicola zhoushanensis</name>
    <dbReference type="NCBI Taxonomy" id="1569283"/>
    <lineage>
        <taxon>Bacteria</taxon>
        <taxon>Pseudomonadati</taxon>
        <taxon>Pseudomonadota</taxon>
        <taxon>Alphaproteobacteria</taxon>
        <taxon>Rhodobacterales</taxon>
        <taxon>Roseobacteraceae</taxon>
        <taxon>Seohaeicola</taxon>
    </lineage>
</organism>
<keyword evidence="7" id="KW-0223">Dioxygenase</keyword>
<evidence type="ECO:0000313" key="7">
    <source>
        <dbReference type="EMBL" id="GHF57352.1"/>
    </source>
</evidence>
<evidence type="ECO:0000256" key="3">
    <source>
        <dbReference type="ARBA" id="ARBA00022723"/>
    </source>
</evidence>
<dbReference type="SUPFAM" id="SSF53213">
    <property type="entry name" value="LigB-like"/>
    <property type="match status" value="1"/>
</dbReference>
<dbReference type="Proteomes" id="UP000626220">
    <property type="component" value="Unassembled WGS sequence"/>
</dbReference>
<evidence type="ECO:0000313" key="8">
    <source>
        <dbReference type="Proteomes" id="UP000626220"/>
    </source>
</evidence>
<sequence>MTDTLPTYFISHGGGPWPWLPEMRRMFANLEASLVKMRAERPKAVLMISGHWETEEVAVMSSAHPPMVYDYYGFPPETYQIVYPAPGAPKLAQRTADLLSAAGHRVHLDGKQGFDHGTFAPMAVIWPEADMPTYQLSIRKDYDPATHFAIGRALAPLRDEGVLIVGSGLSFHNLRMFGPEARVPSEAFDAWLGQALALPADQRTAALLDWESAPYARLCHAQEDHLVPLFVALGAAEHDKAERVYHDVMLRGGVTASSYRFH</sequence>
<evidence type="ECO:0000256" key="2">
    <source>
        <dbReference type="ARBA" id="ARBA00007581"/>
    </source>
</evidence>
<dbReference type="GO" id="GO:0008198">
    <property type="term" value="F:ferrous iron binding"/>
    <property type="evidence" value="ECO:0007669"/>
    <property type="project" value="InterPro"/>
</dbReference>
<dbReference type="GO" id="GO:0016702">
    <property type="term" value="F:oxidoreductase activity, acting on single donors with incorporation of molecular oxygen, incorporation of two atoms of oxygen"/>
    <property type="evidence" value="ECO:0007669"/>
    <property type="project" value="UniProtKB-ARBA"/>
</dbReference>
<accession>A0A8J3GZW6</accession>
<dbReference type="PANTHER" id="PTHR30096:SF0">
    <property type="entry name" value="4,5-DOPA DIOXYGENASE EXTRADIOL-LIKE PROTEIN"/>
    <property type="match status" value="1"/>
</dbReference>
<dbReference type="CDD" id="cd07363">
    <property type="entry name" value="45_DOPA_Dioxygenase"/>
    <property type="match status" value="1"/>
</dbReference>
<dbReference type="Pfam" id="PF02900">
    <property type="entry name" value="LigB"/>
    <property type="match status" value="1"/>
</dbReference>
<evidence type="ECO:0000256" key="4">
    <source>
        <dbReference type="ARBA" id="ARBA00022833"/>
    </source>
</evidence>
<comment type="similarity">
    <text evidence="2">Belongs to the DODA-type extradiol aromatic ring-opening dioxygenase family.</text>
</comment>
<dbReference type="AlphaFoldDB" id="A0A8J3GZW6"/>
<keyword evidence="3" id="KW-0479">Metal-binding</keyword>
<keyword evidence="4" id="KW-0862">Zinc</keyword>
<gene>
    <name evidence="7" type="ORF">GCM10017056_31000</name>
</gene>
<keyword evidence="8" id="KW-1185">Reference proteome</keyword>
<protein>
    <submittedName>
        <fullName evidence="7">Dioxygenase</fullName>
    </submittedName>
</protein>
<dbReference type="Gene3D" id="3.40.830.10">
    <property type="entry name" value="LigB-like"/>
    <property type="match status" value="1"/>
</dbReference>
<dbReference type="RefSeq" id="WP_189681010.1">
    <property type="nucleotide sequence ID" value="NZ_BNCJ01000009.1"/>
</dbReference>
<dbReference type="EMBL" id="BNCJ01000009">
    <property type="protein sequence ID" value="GHF57352.1"/>
    <property type="molecule type" value="Genomic_DNA"/>
</dbReference>
<dbReference type="GO" id="GO:0008270">
    <property type="term" value="F:zinc ion binding"/>
    <property type="evidence" value="ECO:0007669"/>
    <property type="project" value="InterPro"/>
</dbReference>
<dbReference type="InterPro" id="IPR004183">
    <property type="entry name" value="Xdiol_dOase_suB"/>
</dbReference>
<dbReference type="InterPro" id="IPR014436">
    <property type="entry name" value="Extradiol_dOase_DODA"/>
</dbReference>
<proteinExistence type="inferred from homology"/>
<evidence type="ECO:0000256" key="1">
    <source>
        <dbReference type="ARBA" id="ARBA00001947"/>
    </source>
</evidence>
<keyword evidence="5" id="KW-0560">Oxidoreductase</keyword>
<reference evidence="7" key="1">
    <citation type="journal article" date="2014" name="Int. J. Syst. Evol. Microbiol.">
        <title>Complete genome sequence of Corynebacterium casei LMG S-19264T (=DSM 44701T), isolated from a smear-ripened cheese.</title>
        <authorList>
            <consortium name="US DOE Joint Genome Institute (JGI-PGF)"/>
            <person name="Walter F."/>
            <person name="Albersmeier A."/>
            <person name="Kalinowski J."/>
            <person name="Ruckert C."/>
        </authorList>
    </citation>
    <scope>NUCLEOTIDE SEQUENCE</scope>
    <source>
        <strain evidence="7">KCTC 42650</strain>
    </source>
</reference>
<evidence type="ECO:0000256" key="5">
    <source>
        <dbReference type="ARBA" id="ARBA00023002"/>
    </source>
</evidence>